<dbReference type="Gene3D" id="3.30.420.180">
    <property type="entry name" value="CobE/GbiG C-terminal domain"/>
    <property type="match status" value="1"/>
</dbReference>
<evidence type="ECO:0000313" key="2">
    <source>
        <dbReference type="EMBL" id="KMM85394.1"/>
    </source>
</evidence>
<evidence type="ECO:0000313" key="4">
    <source>
        <dbReference type="Proteomes" id="UP000036395"/>
    </source>
</evidence>
<dbReference type="STRING" id="47884.SAMN04490203_2195"/>
<dbReference type="AlphaFoldDB" id="A0A0J6GTG3"/>
<dbReference type="OrthoDB" id="9781023at2"/>
<accession>A0A0J6GTG3</accession>
<proteinExistence type="predicted"/>
<reference evidence="3 5" key="2">
    <citation type="submission" date="2016-10" db="EMBL/GenBank/DDBJ databases">
        <authorList>
            <person name="Varghese N."/>
            <person name="Submissions S."/>
        </authorList>
    </citation>
    <scope>NUCLEOTIDE SEQUENCE [LARGE SCALE GENOMIC DNA]</scope>
    <source>
        <strain evidence="3 5">BS3652</strain>
    </source>
</reference>
<reference evidence="2 4" key="1">
    <citation type="submission" date="2015-02" db="EMBL/GenBank/DDBJ databases">
        <title>Pseudomonas helleri sp. nov. and Pseudomonas weihenstephanensis sp. nov., isolated from raw cows milk.</title>
        <authorList>
            <person name="von Neubeck M."/>
            <person name="Huptas C."/>
            <person name="Wenning M."/>
            <person name="Scherer S."/>
        </authorList>
    </citation>
    <scope>NUCLEOTIDE SEQUENCE [LARGE SCALE GENOMIC DNA]</scope>
    <source>
        <strain evidence="2 4">DSM 21104</strain>
    </source>
</reference>
<dbReference type="SUPFAM" id="SSF159664">
    <property type="entry name" value="CobE/GbiG C-terminal domain-like"/>
    <property type="match status" value="1"/>
</dbReference>
<dbReference type="InterPro" id="IPR036518">
    <property type="entry name" value="CobE/GbiG_C_sf"/>
</dbReference>
<gene>
    <name evidence="3" type="ORF">SAMN04490203_2195</name>
    <name evidence="2" type="ORF">TU78_08585</name>
</gene>
<dbReference type="PROSITE" id="PS51257">
    <property type="entry name" value="PROKAR_LIPOPROTEIN"/>
    <property type="match status" value="1"/>
</dbReference>
<dbReference type="EMBL" id="JYLA01000003">
    <property type="protein sequence ID" value="KMM85394.1"/>
    <property type="molecule type" value="Genomic_DNA"/>
</dbReference>
<name>A0A0J6GTG3_PSETA</name>
<evidence type="ECO:0000313" key="5">
    <source>
        <dbReference type="Proteomes" id="UP000183155"/>
    </source>
</evidence>
<evidence type="ECO:0000259" key="1">
    <source>
        <dbReference type="Pfam" id="PF01890"/>
    </source>
</evidence>
<protein>
    <submittedName>
        <fullName evidence="2">Cobalamin biosynthesis protein CobE</fullName>
    </submittedName>
    <submittedName>
        <fullName evidence="3">Cobalt-precorrin 5A hydrolase</fullName>
    </submittedName>
</protein>
<dbReference type="RefSeq" id="WP_048380168.1">
    <property type="nucleotide sequence ID" value="NZ_FNRS01000001.1"/>
</dbReference>
<keyword evidence="3" id="KW-0378">Hydrolase</keyword>
<dbReference type="InterPro" id="IPR052553">
    <property type="entry name" value="CbiG_hydrolase"/>
</dbReference>
<dbReference type="Proteomes" id="UP000183155">
    <property type="component" value="Unassembled WGS sequence"/>
</dbReference>
<keyword evidence="5" id="KW-1185">Reference proteome</keyword>
<dbReference type="PANTHER" id="PTHR37477:SF1">
    <property type="entry name" value="COBALT-PRECORRIN-5A HYDROLASE"/>
    <property type="match status" value="1"/>
</dbReference>
<sequence length="137" mass="14190">MMRPASAPVLVMGLGCRQGCSADDLWALIEASLREAGIALSAICGLASIEHKRGEPGLIELEARLALPLTLFNAERLAPYASQLSQRSAIAFEQTGCFGVAESSALALAGQLAGTPARLLITRKHSPVATFALACAG</sequence>
<dbReference type="PATRIC" id="fig|47884.3.peg.2139"/>
<dbReference type="PANTHER" id="PTHR37477">
    <property type="entry name" value="COBALT-PRECORRIN-5A HYDROLASE"/>
    <property type="match status" value="1"/>
</dbReference>
<dbReference type="GO" id="GO:0009236">
    <property type="term" value="P:cobalamin biosynthetic process"/>
    <property type="evidence" value="ECO:0007669"/>
    <property type="project" value="InterPro"/>
</dbReference>
<organism evidence="2 4">
    <name type="scientific">Pseudomonas taetrolens</name>
    <dbReference type="NCBI Taxonomy" id="47884"/>
    <lineage>
        <taxon>Bacteria</taxon>
        <taxon>Pseudomonadati</taxon>
        <taxon>Pseudomonadota</taxon>
        <taxon>Gammaproteobacteria</taxon>
        <taxon>Pseudomonadales</taxon>
        <taxon>Pseudomonadaceae</taxon>
        <taxon>Pseudomonas</taxon>
    </lineage>
</organism>
<evidence type="ECO:0000313" key="3">
    <source>
        <dbReference type="EMBL" id="SEC32075.1"/>
    </source>
</evidence>
<feature type="domain" description="CobE/GbiG C-terminal" evidence="1">
    <location>
        <begin position="10"/>
        <end position="134"/>
    </location>
</feature>
<comment type="caution">
    <text evidence="2">The sequence shown here is derived from an EMBL/GenBank/DDBJ whole genome shotgun (WGS) entry which is preliminary data.</text>
</comment>
<dbReference type="InterPro" id="IPR002750">
    <property type="entry name" value="CobE/GbiG_C"/>
</dbReference>
<dbReference type="Pfam" id="PF01890">
    <property type="entry name" value="CbiG_C"/>
    <property type="match status" value="1"/>
</dbReference>
<dbReference type="GO" id="GO:0016787">
    <property type="term" value="F:hydrolase activity"/>
    <property type="evidence" value="ECO:0007669"/>
    <property type="project" value="UniProtKB-KW"/>
</dbReference>
<dbReference type="Proteomes" id="UP000036395">
    <property type="component" value="Unassembled WGS sequence"/>
</dbReference>
<dbReference type="EMBL" id="FNRS01000001">
    <property type="protein sequence ID" value="SEC32075.1"/>
    <property type="molecule type" value="Genomic_DNA"/>
</dbReference>